<gene>
    <name evidence="1" type="ORF">P5673_014210</name>
</gene>
<organism evidence="1 2">
    <name type="scientific">Acropora cervicornis</name>
    <name type="common">Staghorn coral</name>
    <dbReference type="NCBI Taxonomy" id="6130"/>
    <lineage>
        <taxon>Eukaryota</taxon>
        <taxon>Metazoa</taxon>
        <taxon>Cnidaria</taxon>
        <taxon>Anthozoa</taxon>
        <taxon>Hexacorallia</taxon>
        <taxon>Scleractinia</taxon>
        <taxon>Astrocoeniina</taxon>
        <taxon>Acroporidae</taxon>
        <taxon>Acropora</taxon>
    </lineage>
</organism>
<protein>
    <submittedName>
        <fullName evidence="1">Uncharacterized protein</fullName>
    </submittedName>
</protein>
<dbReference type="Proteomes" id="UP001249851">
    <property type="component" value="Unassembled WGS sequence"/>
</dbReference>
<reference evidence="1" key="2">
    <citation type="journal article" date="2023" name="Science">
        <title>Genomic signatures of disease resistance in endangered staghorn corals.</title>
        <authorList>
            <person name="Vollmer S.V."/>
            <person name="Selwyn J.D."/>
            <person name="Despard B.A."/>
            <person name="Roesel C.L."/>
        </authorList>
    </citation>
    <scope>NUCLEOTIDE SEQUENCE</scope>
    <source>
        <strain evidence="1">K2</strain>
    </source>
</reference>
<dbReference type="EMBL" id="JARQWQ010000028">
    <property type="protein sequence ID" value="KAK2562534.1"/>
    <property type="molecule type" value="Genomic_DNA"/>
</dbReference>
<keyword evidence="2" id="KW-1185">Reference proteome</keyword>
<reference evidence="1" key="1">
    <citation type="journal article" date="2023" name="G3 (Bethesda)">
        <title>Whole genome assembly and annotation of the endangered Caribbean coral Acropora cervicornis.</title>
        <authorList>
            <person name="Selwyn J.D."/>
            <person name="Vollmer S.V."/>
        </authorList>
    </citation>
    <scope>NUCLEOTIDE SEQUENCE</scope>
    <source>
        <strain evidence="1">K2</strain>
    </source>
</reference>
<evidence type="ECO:0000313" key="2">
    <source>
        <dbReference type="Proteomes" id="UP001249851"/>
    </source>
</evidence>
<evidence type="ECO:0000313" key="1">
    <source>
        <dbReference type="EMBL" id="KAK2562534.1"/>
    </source>
</evidence>
<name>A0AAD9V614_ACRCE</name>
<proteinExistence type="predicted"/>
<sequence>MASSKWTRRWLYDSEVKVPKTTRWRRKLEYGGPVTEDGNGDRTNEGDISLIIGGLRNDTSPFKKQKLIDNCLTDDKNDDHFSCNQESQTAQPENEKPSAKFILHTPIQDHDHCIQTEHGVMSSFVSWRQQNAYSESMCLQDELDDCGDTNQLERDGSDTSANDCEDESLTPDLWEKMSCGNGLHEDSDCLDAVDCNNGLELADCYRESLLGELNFNKEIPDMECFKNTPAASSEDQEPLRDEQALYQDSPLSVAESSLLLMAFSVRHKLSGVALEDLLELIQLHCPKPNKCITELKEFQLFFQALKHPVVKHYYCPNLICKLYVATVTIAGVAKGENTYDAG</sequence>
<accession>A0AAD9V614</accession>
<dbReference type="AlphaFoldDB" id="A0AAD9V614"/>
<comment type="caution">
    <text evidence="1">The sequence shown here is derived from an EMBL/GenBank/DDBJ whole genome shotgun (WGS) entry which is preliminary data.</text>
</comment>